<keyword evidence="4" id="KW-0050">Antiport</keyword>
<evidence type="ECO:0000313" key="15">
    <source>
        <dbReference type="Proteomes" id="UP001175228"/>
    </source>
</evidence>
<feature type="transmembrane region" description="Helical" evidence="12">
    <location>
        <begin position="69"/>
        <end position="89"/>
    </location>
</feature>
<proteinExistence type="inferred from homology"/>
<keyword evidence="9 12" id="KW-0472">Membrane</keyword>
<dbReference type="Pfam" id="PF00999">
    <property type="entry name" value="Na_H_Exchanger"/>
    <property type="match status" value="1"/>
</dbReference>
<dbReference type="EMBL" id="JAUEPU010000002">
    <property type="protein sequence ID" value="KAK0504882.1"/>
    <property type="molecule type" value="Genomic_DNA"/>
</dbReference>
<dbReference type="Proteomes" id="UP001175228">
    <property type="component" value="Unassembled WGS sequence"/>
</dbReference>
<evidence type="ECO:0000313" key="14">
    <source>
        <dbReference type="EMBL" id="KAK0504882.1"/>
    </source>
</evidence>
<comment type="similarity">
    <text evidence="2">Belongs to the fungal Na(+)/H(+) exchanger family.</text>
</comment>
<feature type="transmembrane region" description="Helical" evidence="12">
    <location>
        <begin position="127"/>
        <end position="152"/>
    </location>
</feature>
<feature type="transmembrane region" description="Helical" evidence="12">
    <location>
        <begin position="294"/>
        <end position="313"/>
    </location>
</feature>
<organism evidence="14 15">
    <name type="scientific">Armillaria luteobubalina</name>
    <dbReference type="NCBI Taxonomy" id="153913"/>
    <lineage>
        <taxon>Eukaryota</taxon>
        <taxon>Fungi</taxon>
        <taxon>Dikarya</taxon>
        <taxon>Basidiomycota</taxon>
        <taxon>Agaricomycotina</taxon>
        <taxon>Agaricomycetes</taxon>
        <taxon>Agaricomycetidae</taxon>
        <taxon>Agaricales</taxon>
        <taxon>Marasmiineae</taxon>
        <taxon>Physalacriaceae</taxon>
        <taxon>Armillaria</taxon>
    </lineage>
</organism>
<dbReference type="PANTHER" id="PTHR31382:SF4">
    <property type="entry name" value="NA(+)_H(+) ANTIPORTER"/>
    <property type="match status" value="1"/>
</dbReference>
<evidence type="ECO:0000256" key="7">
    <source>
        <dbReference type="ARBA" id="ARBA00023053"/>
    </source>
</evidence>
<comment type="subcellular location">
    <subcellularLocation>
        <location evidence="1">Membrane</location>
        <topology evidence="1">Multi-pass membrane protein</topology>
    </subcellularLocation>
</comment>
<dbReference type="GO" id="GO:0042391">
    <property type="term" value="P:regulation of membrane potential"/>
    <property type="evidence" value="ECO:0007669"/>
    <property type="project" value="InterPro"/>
</dbReference>
<dbReference type="GO" id="GO:0120029">
    <property type="term" value="P:proton export across plasma membrane"/>
    <property type="evidence" value="ECO:0007669"/>
    <property type="project" value="InterPro"/>
</dbReference>
<dbReference type="GO" id="GO:0036376">
    <property type="term" value="P:sodium ion export across plasma membrane"/>
    <property type="evidence" value="ECO:0007669"/>
    <property type="project" value="InterPro"/>
</dbReference>
<dbReference type="GO" id="GO:0005886">
    <property type="term" value="C:plasma membrane"/>
    <property type="evidence" value="ECO:0007669"/>
    <property type="project" value="InterPro"/>
</dbReference>
<feature type="transmembrane region" description="Helical" evidence="12">
    <location>
        <begin position="404"/>
        <end position="422"/>
    </location>
</feature>
<evidence type="ECO:0000256" key="8">
    <source>
        <dbReference type="ARBA" id="ARBA00023065"/>
    </source>
</evidence>
<keyword evidence="8" id="KW-0406">Ion transport</keyword>
<keyword evidence="5 12" id="KW-0812">Transmembrane</keyword>
<evidence type="ECO:0000256" key="5">
    <source>
        <dbReference type="ARBA" id="ARBA00022692"/>
    </source>
</evidence>
<evidence type="ECO:0000259" key="13">
    <source>
        <dbReference type="Pfam" id="PF00999"/>
    </source>
</evidence>
<feature type="transmembrane region" description="Helical" evidence="12">
    <location>
        <begin position="101"/>
        <end position="120"/>
    </location>
</feature>
<keyword evidence="6 12" id="KW-1133">Transmembrane helix</keyword>
<evidence type="ECO:0000256" key="3">
    <source>
        <dbReference type="ARBA" id="ARBA00022448"/>
    </source>
</evidence>
<reference evidence="14" key="1">
    <citation type="submission" date="2023-06" db="EMBL/GenBank/DDBJ databases">
        <authorList>
            <consortium name="Lawrence Berkeley National Laboratory"/>
            <person name="Ahrendt S."/>
            <person name="Sahu N."/>
            <person name="Indic B."/>
            <person name="Wong-Bajracharya J."/>
            <person name="Merenyi Z."/>
            <person name="Ke H.-M."/>
            <person name="Monk M."/>
            <person name="Kocsube S."/>
            <person name="Drula E."/>
            <person name="Lipzen A."/>
            <person name="Balint B."/>
            <person name="Henrissat B."/>
            <person name="Andreopoulos B."/>
            <person name="Martin F.M."/>
            <person name="Harder C.B."/>
            <person name="Rigling D."/>
            <person name="Ford K.L."/>
            <person name="Foster G.D."/>
            <person name="Pangilinan J."/>
            <person name="Papanicolaou A."/>
            <person name="Barry K."/>
            <person name="LaButti K."/>
            <person name="Viragh M."/>
            <person name="Koriabine M."/>
            <person name="Yan M."/>
            <person name="Riley R."/>
            <person name="Champramary S."/>
            <person name="Plett K.L."/>
            <person name="Tsai I.J."/>
            <person name="Slot J."/>
            <person name="Sipos G."/>
            <person name="Plett J."/>
            <person name="Nagy L.G."/>
            <person name="Grigoriev I.V."/>
        </authorList>
    </citation>
    <scope>NUCLEOTIDE SEQUENCE</scope>
    <source>
        <strain evidence="14">HWK02</strain>
    </source>
</reference>
<feature type="domain" description="Cation/H+ exchanger transmembrane" evidence="13">
    <location>
        <begin position="26"/>
        <end position="426"/>
    </location>
</feature>
<feature type="transmembrane region" description="Helical" evidence="12">
    <location>
        <begin position="40"/>
        <end position="57"/>
    </location>
</feature>
<evidence type="ECO:0000256" key="11">
    <source>
        <dbReference type="SAM" id="MobiDB-lite"/>
    </source>
</evidence>
<dbReference type="InterPro" id="IPR004712">
    <property type="entry name" value="Na+/H+_antiporter_fungi"/>
</dbReference>
<gene>
    <name evidence="14" type="ORF">EDD18DRAFT_1343657</name>
</gene>
<dbReference type="InterPro" id="IPR006153">
    <property type="entry name" value="Cation/H_exchanger_TM"/>
</dbReference>
<dbReference type="InterPro" id="IPR038770">
    <property type="entry name" value="Na+/solute_symporter_sf"/>
</dbReference>
<feature type="transmembrane region" description="Helical" evidence="12">
    <location>
        <begin position="325"/>
        <end position="348"/>
    </location>
</feature>
<dbReference type="GO" id="GO:0030007">
    <property type="term" value="P:intracellular potassium ion homeostasis"/>
    <property type="evidence" value="ECO:0007669"/>
    <property type="project" value="TreeGrafter"/>
</dbReference>
<keyword evidence="15" id="KW-1185">Reference proteome</keyword>
<feature type="transmembrane region" description="Helical" evidence="12">
    <location>
        <begin position="247"/>
        <end position="273"/>
    </location>
</feature>
<evidence type="ECO:0000256" key="2">
    <source>
        <dbReference type="ARBA" id="ARBA00005248"/>
    </source>
</evidence>
<evidence type="ECO:0000256" key="10">
    <source>
        <dbReference type="ARBA" id="ARBA00023201"/>
    </source>
</evidence>
<keyword evidence="10" id="KW-0739">Sodium transport</keyword>
<sequence length="502" mass="55137">MFIRLAVTLLRLGGDLSPPWFSVSTVSVLAKDKFFVNEVVLGTAFGIAVGPYACGIFDPHSWGSSTQTVTLEVMRIVLAIGLFIIGVELPGPYMARHAKGLLVMVVPTMAIGWVIVAGVLRALFPGLNFVSCLAVAACLTPTDPIICAAIVRGNFAMKHVPLNLRQILSAESAANDGLAYPFLSISIYLTVESSKRVAFEKWLIIGCLYQVVMGVVIGAVLGLAFSWLMKRSLRRGFVDRESYVAQYLALTFLTIGIVNTIGSNDLLAAFAAGNALSRDEHFNSQTADELFATVINRILNCACFVYIGAWLRFDTFNDPLLGISPIRMTVFFIAILVLRRIPSIFLLYKWIPEISSWQEALFCGHFGPVRAMGVGAVFISTLALTRLPEPQYPPETQQELLATMLQPIVSFVVLGSIIMHGLSIPSFSMGRNVSRTLSRSTRDVPEWMFWIKQRGVVYKDEEQSRKPDLDLEERLDYESRAGIVSASGGSSTPRVVHSLEAQ</sequence>
<dbReference type="Gene3D" id="1.20.1530.20">
    <property type="match status" value="1"/>
</dbReference>
<dbReference type="PANTHER" id="PTHR31382">
    <property type="entry name" value="NA(+)/H(+) ANTIPORTER"/>
    <property type="match status" value="1"/>
</dbReference>
<feature type="region of interest" description="Disordered" evidence="11">
    <location>
        <begin position="482"/>
        <end position="502"/>
    </location>
</feature>
<feature type="transmembrane region" description="Helical" evidence="12">
    <location>
        <begin position="203"/>
        <end position="227"/>
    </location>
</feature>
<name>A0AA39UVD5_9AGAR</name>
<evidence type="ECO:0000256" key="1">
    <source>
        <dbReference type="ARBA" id="ARBA00004141"/>
    </source>
</evidence>
<evidence type="ECO:0000256" key="6">
    <source>
        <dbReference type="ARBA" id="ARBA00022989"/>
    </source>
</evidence>
<protein>
    <submittedName>
        <fullName evidence="14">Cation/H+ exchanger</fullName>
    </submittedName>
</protein>
<feature type="transmembrane region" description="Helical" evidence="12">
    <location>
        <begin position="360"/>
        <end position="384"/>
    </location>
</feature>
<evidence type="ECO:0000256" key="9">
    <source>
        <dbReference type="ARBA" id="ARBA00023136"/>
    </source>
</evidence>
<accession>A0AA39UVD5</accession>
<comment type="caution">
    <text evidence="14">The sequence shown here is derived from an EMBL/GenBank/DDBJ whole genome shotgun (WGS) entry which is preliminary data.</text>
</comment>
<dbReference type="GO" id="GO:0015385">
    <property type="term" value="F:sodium:proton antiporter activity"/>
    <property type="evidence" value="ECO:0007669"/>
    <property type="project" value="InterPro"/>
</dbReference>
<evidence type="ECO:0000256" key="4">
    <source>
        <dbReference type="ARBA" id="ARBA00022449"/>
    </source>
</evidence>
<keyword evidence="7" id="KW-0915">Sodium</keyword>
<evidence type="ECO:0000256" key="12">
    <source>
        <dbReference type="SAM" id="Phobius"/>
    </source>
</evidence>
<keyword evidence="3" id="KW-0813">Transport</keyword>
<dbReference type="AlphaFoldDB" id="A0AA39UVD5"/>